<organism evidence="11 12">
    <name type="scientific">Paralvinella palmiformis</name>
    <dbReference type="NCBI Taxonomy" id="53620"/>
    <lineage>
        <taxon>Eukaryota</taxon>
        <taxon>Metazoa</taxon>
        <taxon>Spiralia</taxon>
        <taxon>Lophotrochozoa</taxon>
        <taxon>Annelida</taxon>
        <taxon>Polychaeta</taxon>
        <taxon>Sedentaria</taxon>
        <taxon>Canalipalpata</taxon>
        <taxon>Terebellida</taxon>
        <taxon>Terebelliformia</taxon>
        <taxon>Alvinellidae</taxon>
        <taxon>Paralvinella</taxon>
    </lineage>
</organism>
<dbReference type="PRINTS" id="PR00047">
    <property type="entry name" value="STROIDFINGER"/>
</dbReference>
<keyword evidence="8" id="KW-0539">Nucleus</keyword>
<evidence type="ECO:0000256" key="6">
    <source>
        <dbReference type="ARBA" id="ARBA00023163"/>
    </source>
</evidence>
<keyword evidence="6" id="KW-0804">Transcription</keyword>
<evidence type="ECO:0000256" key="3">
    <source>
        <dbReference type="ARBA" id="ARBA00022833"/>
    </source>
</evidence>
<evidence type="ECO:0000259" key="10">
    <source>
        <dbReference type="PROSITE" id="PS51030"/>
    </source>
</evidence>
<reference evidence="11" key="1">
    <citation type="journal article" date="2023" name="Mol. Biol. Evol.">
        <title>Third-Generation Sequencing Reveals the Adaptive Role of the Epigenome in Three Deep-Sea Polychaetes.</title>
        <authorList>
            <person name="Perez M."/>
            <person name="Aroh O."/>
            <person name="Sun Y."/>
            <person name="Lan Y."/>
            <person name="Juniper S.K."/>
            <person name="Young C.R."/>
            <person name="Angers B."/>
            <person name="Qian P.Y."/>
        </authorList>
    </citation>
    <scope>NUCLEOTIDE SEQUENCE</scope>
    <source>
        <strain evidence="11">P08H-3</strain>
    </source>
</reference>
<dbReference type="GO" id="GO:0005667">
    <property type="term" value="C:transcription regulator complex"/>
    <property type="evidence" value="ECO:0007669"/>
    <property type="project" value="TreeGrafter"/>
</dbReference>
<dbReference type="GO" id="GO:0000981">
    <property type="term" value="F:DNA-binding transcription factor activity, RNA polymerase II-specific"/>
    <property type="evidence" value="ECO:0007669"/>
    <property type="project" value="TreeGrafter"/>
</dbReference>
<comment type="caution">
    <text evidence="11">The sequence shown here is derived from an EMBL/GenBank/DDBJ whole genome shotgun (WGS) entry which is preliminary data.</text>
</comment>
<evidence type="ECO:0000256" key="9">
    <source>
        <dbReference type="SAM" id="MobiDB-lite"/>
    </source>
</evidence>
<keyword evidence="5" id="KW-0238">DNA-binding</keyword>
<keyword evidence="1" id="KW-0479">Metal-binding</keyword>
<gene>
    <name evidence="11" type="ORF">LSH36_21g07000</name>
</gene>
<dbReference type="InterPro" id="IPR013088">
    <property type="entry name" value="Znf_NHR/GATA"/>
</dbReference>
<dbReference type="PROSITE" id="PS51030">
    <property type="entry name" value="NUCLEAR_REC_DBD_2"/>
    <property type="match status" value="1"/>
</dbReference>
<evidence type="ECO:0000256" key="2">
    <source>
        <dbReference type="ARBA" id="ARBA00022771"/>
    </source>
</evidence>
<name>A0AAD9KCA1_9ANNE</name>
<evidence type="ECO:0000256" key="1">
    <source>
        <dbReference type="ARBA" id="ARBA00022723"/>
    </source>
</evidence>
<evidence type="ECO:0000313" key="11">
    <source>
        <dbReference type="EMBL" id="KAK2168030.1"/>
    </source>
</evidence>
<evidence type="ECO:0000256" key="4">
    <source>
        <dbReference type="ARBA" id="ARBA00023015"/>
    </source>
</evidence>
<dbReference type="PANTHER" id="PTHR24085">
    <property type="entry name" value="NUCLEAR HORMONE RECEPTOR"/>
    <property type="match status" value="1"/>
</dbReference>
<accession>A0AAD9KCA1</accession>
<dbReference type="EMBL" id="JAODUP010000021">
    <property type="protein sequence ID" value="KAK2168030.1"/>
    <property type="molecule type" value="Genomic_DNA"/>
</dbReference>
<keyword evidence="2" id="KW-0863">Zinc-finger</keyword>
<dbReference type="GO" id="GO:0000978">
    <property type="term" value="F:RNA polymerase II cis-regulatory region sequence-specific DNA binding"/>
    <property type="evidence" value="ECO:0007669"/>
    <property type="project" value="TreeGrafter"/>
</dbReference>
<dbReference type="AlphaFoldDB" id="A0AAD9KCA1"/>
<dbReference type="SMART" id="SM00399">
    <property type="entry name" value="ZnF_C4"/>
    <property type="match status" value="1"/>
</dbReference>
<dbReference type="SUPFAM" id="SSF57716">
    <property type="entry name" value="Glucocorticoid receptor-like (DNA-binding domain)"/>
    <property type="match status" value="1"/>
</dbReference>
<keyword evidence="12" id="KW-1185">Reference proteome</keyword>
<dbReference type="InterPro" id="IPR001628">
    <property type="entry name" value="Znf_hrmn_rcpt"/>
</dbReference>
<keyword evidence="4" id="KW-0805">Transcription regulation</keyword>
<dbReference type="PANTHER" id="PTHR24085:SF4">
    <property type="entry name" value="NUCLEAR HORMONE RECEPTOR HR38-RELATED"/>
    <property type="match status" value="1"/>
</dbReference>
<keyword evidence="7" id="KW-0675">Receptor</keyword>
<dbReference type="GO" id="GO:0008270">
    <property type="term" value="F:zinc ion binding"/>
    <property type="evidence" value="ECO:0007669"/>
    <property type="project" value="UniProtKB-KW"/>
</dbReference>
<evidence type="ECO:0000313" key="12">
    <source>
        <dbReference type="Proteomes" id="UP001208570"/>
    </source>
</evidence>
<evidence type="ECO:0000256" key="7">
    <source>
        <dbReference type="ARBA" id="ARBA00023170"/>
    </source>
</evidence>
<dbReference type="Pfam" id="PF00105">
    <property type="entry name" value="zf-C4"/>
    <property type="match status" value="1"/>
</dbReference>
<proteinExistence type="predicted"/>
<evidence type="ECO:0000256" key="8">
    <source>
        <dbReference type="ARBA" id="ARBA00023242"/>
    </source>
</evidence>
<evidence type="ECO:0000256" key="5">
    <source>
        <dbReference type="ARBA" id="ARBA00023125"/>
    </source>
</evidence>
<sequence>MDRNLPDTIRADSLVFPSLTEVDAISNGNAVGGFDTNSAITFGQFIEFAGYGKSQLCVDYGGMAGRTVQQHTGCLSYCESMDTSGGMNMENHGSMNPMIQQQDVKPDINSLSITTSNAPSDFNINPNLAGAPPGYMAHQAFNQGSVPPGFSNTISTSGYSGASSNSLFSMGSRFSPPTSQMSPTGSSQMSPSQMQSPMMPDMQSPGSMQSPMMSPGSMGSLQSPTSTMGPPSGSQGFPGLTSQSHPSICEGCKGFFKRTVRKDLQYACRDDKNCLIDKRQRNRCQYCRYMKCLQTGMKREGKS</sequence>
<dbReference type="GO" id="GO:0035259">
    <property type="term" value="F:nuclear glucocorticoid receptor binding"/>
    <property type="evidence" value="ECO:0007669"/>
    <property type="project" value="TreeGrafter"/>
</dbReference>
<feature type="compositionally biased region" description="Low complexity" evidence="9">
    <location>
        <begin position="170"/>
        <end position="235"/>
    </location>
</feature>
<feature type="region of interest" description="Disordered" evidence="9">
    <location>
        <begin position="170"/>
        <end position="243"/>
    </location>
</feature>
<dbReference type="GO" id="GO:0071376">
    <property type="term" value="P:cellular response to corticotropin-releasing hormone stimulus"/>
    <property type="evidence" value="ECO:0007669"/>
    <property type="project" value="TreeGrafter"/>
</dbReference>
<keyword evidence="3" id="KW-0862">Zinc</keyword>
<protein>
    <recommendedName>
        <fullName evidence="10">Nuclear receptor domain-containing protein</fullName>
    </recommendedName>
</protein>
<feature type="domain" description="Nuclear receptor" evidence="10">
    <location>
        <begin position="222"/>
        <end position="303"/>
    </location>
</feature>
<dbReference type="GO" id="GO:0005634">
    <property type="term" value="C:nucleus"/>
    <property type="evidence" value="ECO:0007669"/>
    <property type="project" value="TreeGrafter"/>
</dbReference>
<dbReference type="Proteomes" id="UP001208570">
    <property type="component" value="Unassembled WGS sequence"/>
</dbReference>
<dbReference type="Gene3D" id="3.30.50.10">
    <property type="entry name" value="Erythroid Transcription Factor GATA-1, subunit A"/>
    <property type="match status" value="1"/>
</dbReference>